<dbReference type="InterPro" id="IPR001497">
    <property type="entry name" value="MethylDNA_cys_MeTrfase_AS"/>
</dbReference>
<sequence length="261" mass="26904">MSAAAAFRVDLADASLGYGHALFATRIGVCAVAWQPQAVLALQLPEVDGQSTRARMLQELAQRLTGADVPPQADWLQAHSAAQMPECAVQAVAGVQQLMAGWRAAAGEAEEGEGGESALHWPGAGDAQVLGDLRAGYHPAAAPLPATAAERQALPHLLEIALDWQGVPEFARNVYALARAIAPGQTRTYGDLAADLGGPGLARAVGQALGANPFAPVVPCHRVLAAGREPGGFSGGQGALTKLRMLELEGAAWGGTRSLFE</sequence>
<dbReference type="GO" id="GO:0003908">
    <property type="term" value="F:methylated-DNA-[protein]-cysteine S-methyltransferase activity"/>
    <property type="evidence" value="ECO:0007669"/>
    <property type="project" value="UniProtKB-EC"/>
</dbReference>
<dbReference type="PROSITE" id="PS00374">
    <property type="entry name" value="MGMT"/>
    <property type="match status" value="1"/>
</dbReference>
<evidence type="ECO:0000259" key="7">
    <source>
        <dbReference type="Pfam" id="PF01035"/>
    </source>
</evidence>
<gene>
    <name evidence="8" type="ORF">CRM82_14540</name>
</gene>
<dbReference type="GeneID" id="80801840"/>
<reference evidence="9" key="1">
    <citation type="submission" date="2017-09" db="EMBL/GenBank/DDBJ databases">
        <title>FDA dAtabase for Regulatory Grade micrObial Sequences (FDA-ARGOS): Supporting development and validation of Infectious Disease Dx tests.</title>
        <authorList>
            <person name="Minogue T."/>
            <person name="Wolcott M."/>
            <person name="Wasieloski L."/>
            <person name="Aguilar W."/>
            <person name="Moore D."/>
            <person name="Tallon L."/>
            <person name="Sadzewicz L."/>
            <person name="Ott S."/>
            <person name="Zhao X."/>
            <person name="Nagaraj S."/>
            <person name="Vavikolanu K."/>
            <person name="Aluvathingal J."/>
            <person name="Nadendla S."/>
            <person name="Sichtig H."/>
        </authorList>
    </citation>
    <scope>NUCLEOTIDE SEQUENCE [LARGE SCALE GENOMIC DNA]</scope>
    <source>
        <strain evidence="9">FDAARGOS_394</strain>
    </source>
</reference>
<evidence type="ECO:0000256" key="5">
    <source>
        <dbReference type="ARBA" id="ARBA00023204"/>
    </source>
</evidence>
<comment type="catalytic activity">
    <reaction evidence="1">
        <text>a 4-O-methyl-thymidine in DNA + L-cysteinyl-[protein] = a thymidine in DNA + S-methyl-L-cysteinyl-[protein]</text>
        <dbReference type="Rhea" id="RHEA:53428"/>
        <dbReference type="Rhea" id="RHEA-COMP:10131"/>
        <dbReference type="Rhea" id="RHEA-COMP:10132"/>
        <dbReference type="Rhea" id="RHEA-COMP:13555"/>
        <dbReference type="Rhea" id="RHEA-COMP:13556"/>
        <dbReference type="ChEBI" id="CHEBI:29950"/>
        <dbReference type="ChEBI" id="CHEBI:82612"/>
        <dbReference type="ChEBI" id="CHEBI:137386"/>
        <dbReference type="ChEBI" id="CHEBI:137387"/>
        <dbReference type="EC" id="2.1.1.63"/>
    </reaction>
</comment>
<dbReference type="GO" id="GO:0006281">
    <property type="term" value="P:DNA repair"/>
    <property type="evidence" value="ECO:0007669"/>
    <property type="project" value="UniProtKB-KW"/>
</dbReference>
<proteinExistence type="predicted"/>
<comment type="catalytic activity">
    <reaction evidence="6">
        <text>a 6-O-methyl-2'-deoxyguanosine in DNA + L-cysteinyl-[protein] = S-methyl-L-cysteinyl-[protein] + a 2'-deoxyguanosine in DNA</text>
        <dbReference type="Rhea" id="RHEA:24000"/>
        <dbReference type="Rhea" id="RHEA-COMP:10131"/>
        <dbReference type="Rhea" id="RHEA-COMP:10132"/>
        <dbReference type="Rhea" id="RHEA-COMP:11367"/>
        <dbReference type="Rhea" id="RHEA-COMP:11368"/>
        <dbReference type="ChEBI" id="CHEBI:29950"/>
        <dbReference type="ChEBI" id="CHEBI:82612"/>
        <dbReference type="ChEBI" id="CHEBI:85445"/>
        <dbReference type="ChEBI" id="CHEBI:85448"/>
        <dbReference type="EC" id="2.1.1.63"/>
    </reaction>
</comment>
<evidence type="ECO:0000256" key="3">
    <source>
        <dbReference type="ARBA" id="ARBA00022679"/>
    </source>
</evidence>
<keyword evidence="5" id="KW-0234">DNA repair</keyword>
<evidence type="ECO:0000256" key="6">
    <source>
        <dbReference type="ARBA" id="ARBA00049348"/>
    </source>
</evidence>
<evidence type="ECO:0000256" key="2">
    <source>
        <dbReference type="ARBA" id="ARBA00022603"/>
    </source>
</evidence>
<protein>
    <submittedName>
        <fullName evidence="8">Cysteine methyltransferase</fullName>
    </submittedName>
</protein>
<dbReference type="Proteomes" id="UP000220246">
    <property type="component" value="Unassembled WGS sequence"/>
</dbReference>
<dbReference type="Pfam" id="PF01035">
    <property type="entry name" value="DNA_binding_1"/>
    <property type="match status" value="1"/>
</dbReference>
<dbReference type="SUPFAM" id="SSF46767">
    <property type="entry name" value="Methylated DNA-protein cysteine methyltransferase, C-terminal domain"/>
    <property type="match status" value="1"/>
</dbReference>
<dbReference type="Gene3D" id="1.10.10.10">
    <property type="entry name" value="Winged helix-like DNA-binding domain superfamily/Winged helix DNA-binding domain"/>
    <property type="match status" value="1"/>
</dbReference>
<dbReference type="PANTHER" id="PTHR10815:SF5">
    <property type="entry name" value="METHYLATED-DNA--PROTEIN-CYSTEINE METHYLTRANSFERASE"/>
    <property type="match status" value="1"/>
</dbReference>
<dbReference type="PANTHER" id="PTHR10815">
    <property type="entry name" value="METHYLATED-DNA--PROTEIN-CYSTEINE METHYLTRANSFERASE"/>
    <property type="match status" value="1"/>
</dbReference>
<dbReference type="InterPro" id="IPR014048">
    <property type="entry name" value="MethylDNA_cys_MeTrfase_DNA-bd"/>
</dbReference>
<dbReference type="OrthoDB" id="9802228at2"/>
<accession>A0A2A7UWT6</accession>
<dbReference type="InterPro" id="IPR036388">
    <property type="entry name" value="WH-like_DNA-bd_sf"/>
</dbReference>
<dbReference type="AlphaFoldDB" id="A0A2A7UWT6"/>
<comment type="caution">
    <text evidence="8">The sequence shown here is derived from an EMBL/GenBank/DDBJ whole genome shotgun (WGS) entry which is preliminary data.</text>
</comment>
<feature type="domain" description="Methylated-DNA-[protein]-cysteine S-methyltransferase DNA binding" evidence="7">
    <location>
        <begin position="169"/>
        <end position="251"/>
    </location>
</feature>
<evidence type="ECO:0000313" key="9">
    <source>
        <dbReference type="Proteomes" id="UP000220246"/>
    </source>
</evidence>
<organism evidence="8 9">
    <name type="scientific">Comamonas terrigena</name>
    <dbReference type="NCBI Taxonomy" id="32013"/>
    <lineage>
        <taxon>Bacteria</taxon>
        <taxon>Pseudomonadati</taxon>
        <taxon>Pseudomonadota</taxon>
        <taxon>Betaproteobacteria</taxon>
        <taxon>Burkholderiales</taxon>
        <taxon>Comamonadaceae</taxon>
        <taxon>Comamonas</taxon>
    </lineage>
</organism>
<keyword evidence="2 8" id="KW-0489">Methyltransferase</keyword>
<keyword evidence="4" id="KW-0227">DNA damage</keyword>
<dbReference type="RefSeq" id="WP_066532639.1">
    <property type="nucleotide sequence ID" value="NZ_JAOCAL010000007.1"/>
</dbReference>
<name>A0A2A7UWT6_COMTR</name>
<evidence type="ECO:0000256" key="1">
    <source>
        <dbReference type="ARBA" id="ARBA00001286"/>
    </source>
</evidence>
<dbReference type="CDD" id="cd06445">
    <property type="entry name" value="ATase"/>
    <property type="match status" value="1"/>
</dbReference>
<keyword evidence="9" id="KW-1185">Reference proteome</keyword>
<dbReference type="EMBL" id="PDEA01000001">
    <property type="protein sequence ID" value="PEH89651.1"/>
    <property type="molecule type" value="Genomic_DNA"/>
</dbReference>
<dbReference type="STRING" id="1219032.GCA_001515545_00264"/>
<dbReference type="GO" id="GO:0032259">
    <property type="term" value="P:methylation"/>
    <property type="evidence" value="ECO:0007669"/>
    <property type="project" value="UniProtKB-KW"/>
</dbReference>
<evidence type="ECO:0000313" key="8">
    <source>
        <dbReference type="EMBL" id="PEH89651.1"/>
    </source>
</evidence>
<dbReference type="InterPro" id="IPR036217">
    <property type="entry name" value="MethylDNA_cys_MeTrfase_DNAb"/>
</dbReference>
<evidence type="ECO:0000256" key="4">
    <source>
        <dbReference type="ARBA" id="ARBA00022763"/>
    </source>
</evidence>
<keyword evidence="3 8" id="KW-0808">Transferase</keyword>
<dbReference type="NCBIfam" id="TIGR00589">
    <property type="entry name" value="ogt"/>
    <property type="match status" value="1"/>
</dbReference>